<accession>A0A3P6FJ20</accession>
<dbReference type="InterPro" id="IPR001810">
    <property type="entry name" value="F-box_dom"/>
</dbReference>
<dbReference type="Pfam" id="PF24750">
    <property type="entry name" value="b-prop_At3g26010-like"/>
    <property type="match status" value="1"/>
</dbReference>
<reference evidence="2" key="1">
    <citation type="submission" date="2018-11" db="EMBL/GenBank/DDBJ databases">
        <authorList>
            <consortium name="Genoscope - CEA"/>
            <person name="William W."/>
        </authorList>
    </citation>
    <scope>NUCLEOTIDE SEQUENCE</scope>
</reference>
<dbReference type="InterPro" id="IPR050796">
    <property type="entry name" value="SCF_F-box_component"/>
</dbReference>
<dbReference type="PROSITE" id="PS50181">
    <property type="entry name" value="FBOX"/>
    <property type="match status" value="1"/>
</dbReference>
<dbReference type="InterPro" id="IPR036047">
    <property type="entry name" value="F-box-like_dom_sf"/>
</dbReference>
<proteinExistence type="predicted"/>
<dbReference type="SUPFAM" id="SSF81383">
    <property type="entry name" value="F-box domain"/>
    <property type="match status" value="1"/>
</dbReference>
<gene>
    <name evidence="2" type="ORF">BOLC1T01435H</name>
</gene>
<protein>
    <recommendedName>
        <fullName evidence="1">F-box domain-containing protein</fullName>
    </recommendedName>
</protein>
<evidence type="ECO:0000313" key="2">
    <source>
        <dbReference type="EMBL" id="VDD49046.1"/>
    </source>
</evidence>
<dbReference type="InterPro" id="IPR056592">
    <property type="entry name" value="Beta-prop_At3g26010-like"/>
</dbReference>
<dbReference type="AlphaFoldDB" id="A0A3P6FJ20"/>
<dbReference type="Pfam" id="PF00646">
    <property type="entry name" value="F-box"/>
    <property type="match status" value="1"/>
</dbReference>
<dbReference type="EMBL" id="LR031878">
    <property type="protein sequence ID" value="VDD49046.1"/>
    <property type="molecule type" value="Genomic_DNA"/>
</dbReference>
<evidence type="ECO:0000259" key="1">
    <source>
        <dbReference type="PROSITE" id="PS50181"/>
    </source>
</evidence>
<sequence length="427" mass="47761">MDSATSTIHHLPESILTEILARLPLRSISRLKTVSKTVKATLESVYFRRLFVSLHKNSSSSWSLGSREGDELIGFHGCKTWDVPKSLGSFISLPLGFEFKASSNGLVLIERYGCGYSYVGNPVLQQWVKIPQLPCGYCGVLGLVTRVDENGVVLGFKVVRIASCVMRNGHASYTLNMFVYSSETGIWTSKTLQCPHLITKLGARAKNLNGTIYCIIGLKLDTSHVPGVVLAHDFFSDSDQFMVVHLPEHSNHNNNGGVNGVVNGALTTSGGFVMYMKSLVQKRGTVLKVWRLNHDQSWQLLCEINGLSISGSFVPIAMHPFDCDIVYRWHQESPRHLVSCNLRTETLIDPAREYHGDFYMNQSGFEEYMDEIGRLRASDRDYTILIGLFQSVLPRWMESVPRPPQVDMIDTTSLPSYVACCLIEQEE</sequence>
<organism evidence="2">
    <name type="scientific">Brassica oleracea</name>
    <name type="common">Wild cabbage</name>
    <dbReference type="NCBI Taxonomy" id="3712"/>
    <lineage>
        <taxon>Eukaryota</taxon>
        <taxon>Viridiplantae</taxon>
        <taxon>Streptophyta</taxon>
        <taxon>Embryophyta</taxon>
        <taxon>Tracheophyta</taxon>
        <taxon>Spermatophyta</taxon>
        <taxon>Magnoliopsida</taxon>
        <taxon>eudicotyledons</taxon>
        <taxon>Gunneridae</taxon>
        <taxon>Pentapetalae</taxon>
        <taxon>rosids</taxon>
        <taxon>malvids</taxon>
        <taxon>Brassicales</taxon>
        <taxon>Brassicaceae</taxon>
        <taxon>Brassiceae</taxon>
        <taxon>Brassica</taxon>
    </lineage>
</organism>
<dbReference type="PANTHER" id="PTHR31672">
    <property type="entry name" value="BNACNNG10540D PROTEIN"/>
    <property type="match status" value="1"/>
</dbReference>
<feature type="domain" description="F-box" evidence="1">
    <location>
        <begin position="5"/>
        <end position="54"/>
    </location>
</feature>
<name>A0A3P6FJ20_BRAOL</name>